<organism evidence="2 3">
    <name type="scientific">Endocarpon pusillum</name>
    <dbReference type="NCBI Taxonomy" id="364733"/>
    <lineage>
        <taxon>Eukaryota</taxon>
        <taxon>Fungi</taxon>
        <taxon>Dikarya</taxon>
        <taxon>Ascomycota</taxon>
        <taxon>Pezizomycotina</taxon>
        <taxon>Eurotiomycetes</taxon>
        <taxon>Chaetothyriomycetidae</taxon>
        <taxon>Verrucariales</taxon>
        <taxon>Verrucariaceae</taxon>
        <taxon>Endocarpon</taxon>
    </lineage>
</organism>
<comment type="caution">
    <text evidence="2">The sequence shown here is derived from an EMBL/GenBank/DDBJ whole genome shotgun (WGS) entry which is preliminary data.</text>
</comment>
<evidence type="ECO:0000313" key="2">
    <source>
        <dbReference type="EMBL" id="KAF7509199.1"/>
    </source>
</evidence>
<evidence type="ECO:0000313" key="3">
    <source>
        <dbReference type="Proteomes" id="UP000606974"/>
    </source>
</evidence>
<feature type="region of interest" description="Disordered" evidence="1">
    <location>
        <begin position="258"/>
        <end position="291"/>
    </location>
</feature>
<dbReference type="AlphaFoldDB" id="A0A8H7E3I1"/>
<protein>
    <submittedName>
        <fullName evidence="2">Uncharacterized protein</fullName>
    </submittedName>
</protein>
<keyword evidence="3" id="KW-1185">Reference proteome</keyword>
<reference evidence="2" key="1">
    <citation type="submission" date="2020-02" db="EMBL/GenBank/DDBJ databases">
        <authorList>
            <person name="Palmer J.M."/>
        </authorList>
    </citation>
    <scope>NUCLEOTIDE SEQUENCE</scope>
    <source>
        <strain evidence="2">EPUS1.4</strain>
        <tissue evidence="2">Thallus</tissue>
    </source>
</reference>
<proteinExistence type="predicted"/>
<dbReference type="PROSITE" id="PS51257">
    <property type="entry name" value="PROKAR_LIPOPROTEIN"/>
    <property type="match status" value="1"/>
</dbReference>
<name>A0A8H7E3I1_9EURO</name>
<evidence type="ECO:0000256" key="1">
    <source>
        <dbReference type="SAM" id="MobiDB-lite"/>
    </source>
</evidence>
<dbReference type="EMBL" id="JAACFV010000044">
    <property type="protein sequence ID" value="KAF7509199.1"/>
    <property type="molecule type" value="Genomic_DNA"/>
</dbReference>
<dbReference type="Proteomes" id="UP000606974">
    <property type="component" value="Unassembled WGS sequence"/>
</dbReference>
<accession>A0A8H7E3I1</accession>
<gene>
    <name evidence="2" type="ORF">GJ744_008259</name>
</gene>
<feature type="region of interest" description="Disordered" evidence="1">
    <location>
        <begin position="30"/>
        <end position="71"/>
    </location>
</feature>
<sequence length="291" mass="31495">MSSKILPGEESAANQTPESISQTLAVAACYTDPTPDPVETGRRGQSRCPTDQSAPPKGLRKTSRPTASGRISVCDHSPLFLPVAVNESSPTWTSDIVHEPKIQRVQNIVVARPGTPVSRSTHGGRMSAAQSSYPKYTCSSHHTHQVCATSVASERKGSVVPGLPGEVVDIAFQGTTACASSGYHTQLMMEAQDLGCSSIVSPAEILKPAIPLNIHRQHPGTRWRCDEMHRSYICRDVDRTRPISHSTLPKRTAHIPHTWSQRRHPRITFSNGNGDVKPDHPSGPGTYGHVV</sequence>